<accession>A0AAX6MTQ7</accession>
<dbReference type="EMBL" id="JBANMG010000002">
    <property type="protein sequence ID" value="KAK6956050.1"/>
    <property type="molecule type" value="Genomic_DNA"/>
</dbReference>
<feature type="region of interest" description="Disordered" evidence="1">
    <location>
        <begin position="35"/>
        <end position="58"/>
    </location>
</feature>
<gene>
    <name evidence="2" type="ORF">Daesc_001320</name>
</gene>
<evidence type="ECO:0000256" key="1">
    <source>
        <dbReference type="SAM" id="MobiDB-lite"/>
    </source>
</evidence>
<protein>
    <recommendedName>
        <fullName evidence="4">CsbD family protein</fullName>
    </recommendedName>
</protein>
<evidence type="ECO:0000313" key="2">
    <source>
        <dbReference type="EMBL" id="KAK6956050.1"/>
    </source>
</evidence>
<organism evidence="2 3">
    <name type="scientific">Daldinia eschscholtzii</name>
    <dbReference type="NCBI Taxonomy" id="292717"/>
    <lineage>
        <taxon>Eukaryota</taxon>
        <taxon>Fungi</taxon>
        <taxon>Dikarya</taxon>
        <taxon>Ascomycota</taxon>
        <taxon>Pezizomycotina</taxon>
        <taxon>Sordariomycetes</taxon>
        <taxon>Xylariomycetidae</taxon>
        <taxon>Xylariales</taxon>
        <taxon>Hypoxylaceae</taxon>
        <taxon>Daldinia</taxon>
    </lineage>
</organism>
<proteinExistence type="predicted"/>
<evidence type="ECO:0000313" key="3">
    <source>
        <dbReference type="Proteomes" id="UP001369815"/>
    </source>
</evidence>
<comment type="caution">
    <text evidence="2">The sequence shown here is derived from an EMBL/GenBank/DDBJ whole genome shotgun (WGS) entry which is preliminary data.</text>
</comment>
<name>A0AAX6MTQ7_9PEZI</name>
<dbReference type="Proteomes" id="UP001369815">
    <property type="component" value="Unassembled WGS sequence"/>
</dbReference>
<feature type="compositionally biased region" description="Polar residues" evidence="1">
    <location>
        <begin position="35"/>
        <end position="48"/>
    </location>
</feature>
<keyword evidence="3" id="KW-1185">Reference proteome</keyword>
<sequence>MSKIIDDVKTGLKGIRGAGDAIRGEAMEVTDQAFDNNQNHPETQTAQAKNRAIAEKGKQDVKKVDDMFAQREWEPYA</sequence>
<evidence type="ECO:0008006" key="4">
    <source>
        <dbReference type="Google" id="ProtNLM"/>
    </source>
</evidence>
<dbReference type="AlphaFoldDB" id="A0AAX6MTQ7"/>
<reference evidence="2 3" key="1">
    <citation type="journal article" date="2024" name="Front Chem Biol">
        <title>Unveiling the potential of Daldinia eschscholtzii MFLUCC 19-0629 through bioactivity and bioinformatics studies for enhanced sustainable agriculture production.</title>
        <authorList>
            <person name="Brooks S."/>
            <person name="Weaver J.A."/>
            <person name="Klomchit A."/>
            <person name="Alharthi S.A."/>
            <person name="Onlamun T."/>
            <person name="Nurani R."/>
            <person name="Vong T.K."/>
            <person name="Alberti F."/>
            <person name="Greco C."/>
        </authorList>
    </citation>
    <scope>NUCLEOTIDE SEQUENCE [LARGE SCALE GENOMIC DNA]</scope>
    <source>
        <strain evidence="2">MFLUCC 19-0629</strain>
    </source>
</reference>